<dbReference type="Proteomes" id="UP000092154">
    <property type="component" value="Unassembled WGS sequence"/>
</dbReference>
<dbReference type="InParanoid" id="A0A1B7N184"/>
<evidence type="ECO:0000313" key="2">
    <source>
        <dbReference type="EMBL" id="OAX38605.1"/>
    </source>
</evidence>
<dbReference type="EMBL" id="KV448286">
    <property type="protein sequence ID" value="OAX38605.1"/>
    <property type="molecule type" value="Genomic_DNA"/>
</dbReference>
<keyword evidence="3" id="KW-1185">Reference proteome</keyword>
<proteinExistence type="predicted"/>
<sequence>MKFVSLAITVTSALGLAAIATARTVSASSPLGGPCTNKDQYGCGNKSNYNNNNDYAFYCTPENIVANVQDCDCLKCCAVDDGVATCL</sequence>
<keyword evidence="1" id="KW-0732">Signal</keyword>
<evidence type="ECO:0000313" key="3">
    <source>
        <dbReference type="Proteomes" id="UP000092154"/>
    </source>
</evidence>
<protein>
    <submittedName>
        <fullName evidence="2">Uncharacterized protein</fullName>
    </submittedName>
</protein>
<organism evidence="2 3">
    <name type="scientific">Rhizopogon vinicolor AM-OR11-026</name>
    <dbReference type="NCBI Taxonomy" id="1314800"/>
    <lineage>
        <taxon>Eukaryota</taxon>
        <taxon>Fungi</taxon>
        <taxon>Dikarya</taxon>
        <taxon>Basidiomycota</taxon>
        <taxon>Agaricomycotina</taxon>
        <taxon>Agaricomycetes</taxon>
        <taxon>Agaricomycetidae</taxon>
        <taxon>Boletales</taxon>
        <taxon>Suillineae</taxon>
        <taxon>Rhizopogonaceae</taxon>
        <taxon>Rhizopogon</taxon>
    </lineage>
</organism>
<dbReference type="AlphaFoldDB" id="A0A1B7N184"/>
<evidence type="ECO:0000256" key="1">
    <source>
        <dbReference type="SAM" id="SignalP"/>
    </source>
</evidence>
<accession>A0A1B7N184</accession>
<name>A0A1B7N184_9AGAM</name>
<gene>
    <name evidence="2" type="ORF">K503DRAFT_770309</name>
</gene>
<feature type="chain" id="PRO_5008597733" evidence="1">
    <location>
        <begin position="23"/>
        <end position="87"/>
    </location>
</feature>
<reference evidence="2 3" key="1">
    <citation type="submission" date="2016-06" db="EMBL/GenBank/DDBJ databases">
        <title>Comparative genomics of the ectomycorrhizal sister species Rhizopogon vinicolor and Rhizopogon vesiculosus (Basidiomycota: Boletales) reveals a divergence of the mating type B locus.</title>
        <authorList>
            <consortium name="DOE Joint Genome Institute"/>
            <person name="Mujic A.B."/>
            <person name="Kuo A."/>
            <person name="Tritt A."/>
            <person name="Lipzen A."/>
            <person name="Chen C."/>
            <person name="Johnson J."/>
            <person name="Sharma A."/>
            <person name="Barry K."/>
            <person name="Grigoriev I.V."/>
            <person name="Spatafora J.W."/>
        </authorList>
    </citation>
    <scope>NUCLEOTIDE SEQUENCE [LARGE SCALE GENOMIC DNA]</scope>
    <source>
        <strain evidence="2 3">AM-OR11-026</strain>
    </source>
</reference>
<dbReference type="OrthoDB" id="2612605at2759"/>
<feature type="signal peptide" evidence="1">
    <location>
        <begin position="1"/>
        <end position="22"/>
    </location>
</feature>